<dbReference type="Gene3D" id="3.40.920.10">
    <property type="entry name" value="Pyruvate-ferredoxin oxidoreductase, PFOR, domain III"/>
    <property type="match status" value="1"/>
</dbReference>
<dbReference type="SUPFAM" id="SSF53323">
    <property type="entry name" value="Pyruvate-ferredoxin oxidoreductase, PFOR, domain III"/>
    <property type="match status" value="1"/>
</dbReference>
<dbReference type="PANTHER" id="PTHR43854">
    <property type="entry name" value="INDOLEPYRUVATE OXIDOREDUCTASE SUBUNIT IORB"/>
    <property type="match status" value="1"/>
</dbReference>
<dbReference type="AlphaFoldDB" id="A0A0V8RUE4"/>
<protein>
    <recommendedName>
        <fullName evidence="2">Pyruvate/ketoisovalerate oxidoreductase catalytic domain-containing protein</fullName>
    </recommendedName>
</protein>
<dbReference type="RefSeq" id="WP_058370364.1">
    <property type="nucleotide sequence ID" value="NZ_LNTB01000001.1"/>
</dbReference>
<keyword evidence="4" id="KW-1185">Reference proteome</keyword>
<comment type="caution">
    <text evidence="3">The sequence shown here is derived from an EMBL/GenBank/DDBJ whole genome shotgun (WGS) entry which is preliminary data.</text>
</comment>
<dbReference type="InterPro" id="IPR002869">
    <property type="entry name" value="Pyrv_flavodox_OxRed_cen"/>
</dbReference>
<dbReference type="GO" id="GO:0016903">
    <property type="term" value="F:oxidoreductase activity, acting on the aldehyde or oxo group of donors"/>
    <property type="evidence" value="ECO:0007669"/>
    <property type="project" value="InterPro"/>
</dbReference>
<evidence type="ECO:0000313" key="4">
    <source>
        <dbReference type="Proteomes" id="UP000053352"/>
    </source>
</evidence>
<dbReference type="STRING" id="2309.CF15_02395"/>
<evidence type="ECO:0000259" key="2">
    <source>
        <dbReference type="Pfam" id="PF01558"/>
    </source>
</evidence>
<dbReference type="PANTHER" id="PTHR43854:SF1">
    <property type="entry name" value="INDOLEPYRUVATE OXIDOREDUCTASE SUBUNIT IORB"/>
    <property type="match status" value="1"/>
</dbReference>
<gene>
    <name evidence="3" type="ORF">CF15_02395</name>
</gene>
<dbReference type="InterPro" id="IPR052198">
    <property type="entry name" value="IorB_Oxidoreductase"/>
</dbReference>
<dbReference type="EMBL" id="LNTB01000001">
    <property type="protein sequence ID" value="KSW11687.1"/>
    <property type="molecule type" value="Genomic_DNA"/>
</dbReference>
<dbReference type="InterPro" id="IPR019752">
    <property type="entry name" value="Pyrv/ketoisovalerate_OxRed_cat"/>
</dbReference>
<feature type="domain" description="Pyruvate/ketoisovalerate oxidoreductase catalytic" evidence="2">
    <location>
        <begin position="13"/>
        <end position="191"/>
    </location>
</feature>
<evidence type="ECO:0000313" key="3">
    <source>
        <dbReference type="EMBL" id="KSW11687.1"/>
    </source>
</evidence>
<organism evidence="3 4">
    <name type="scientific">Pyrodictium occultum</name>
    <dbReference type="NCBI Taxonomy" id="2309"/>
    <lineage>
        <taxon>Archaea</taxon>
        <taxon>Thermoproteota</taxon>
        <taxon>Thermoprotei</taxon>
        <taxon>Desulfurococcales</taxon>
        <taxon>Pyrodictiaceae</taxon>
        <taxon>Pyrodictium</taxon>
    </lineage>
</organism>
<keyword evidence="1" id="KW-0560">Oxidoreductase</keyword>
<dbReference type="OrthoDB" id="53326at2157"/>
<proteinExistence type="predicted"/>
<sequence>MAGSLNILVSGVGGQGLITLSTIIARAALRRGVDALVAETHGLSQRGGIVTVHVRLGDVDAPLVPRGAADAVLSMELIEAVRSLAYLRPGGTVVVNDYLVPPPLPGVEVPPAQRLIEELGRRAGRLVVVPATSEALRLGDSRVANMVLLGAALEAGVFEGYIDEAAVEEAIREAWPRAAEINLAALRAGREAARKALEAVAAAPRSP</sequence>
<name>A0A0V8RUE4_PYROC</name>
<reference evidence="3 4" key="1">
    <citation type="submission" date="2015-11" db="EMBL/GenBank/DDBJ databases">
        <title>Genome sequence of Pyrodictium occultum PL-19, a marine hyperthermophilic archaeon isolated from Volcano, Italy.</title>
        <authorList>
            <person name="Utturkar S."/>
            <person name="Huber H."/>
            <person name="Leptihn S."/>
            <person name="Brown S."/>
            <person name="Stetter K.O."/>
            <person name="Podar M."/>
        </authorList>
    </citation>
    <scope>NUCLEOTIDE SEQUENCE [LARGE SCALE GENOMIC DNA]</scope>
    <source>
        <strain evidence="3 4">PL-19</strain>
    </source>
</reference>
<accession>A0A0V8RUE4</accession>
<dbReference type="Proteomes" id="UP000053352">
    <property type="component" value="Unassembled WGS sequence"/>
</dbReference>
<evidence type="ECO:0000256" key="1">
    <source>
        <dbReference type="ARBA" id="ARBA00023002"/>
    </source>
</evidence>
<dbReference type="Pfam" id="PF01558">
    <property type="entry name" value="POR"/>
    <property type="match status" value="1"/>
</dbReference>